<evidence type="ECO:0000256" key="1">
    <source>
        <dbReference type="PROSITE-ProRule" id="PRU00259"/>
    </source>
</evidence>
<feature type="repeat" description="ARM" evidence="1">
    <location>
        <begin position="825"/>
        <end position="851"/>
    </location>
</feature>
<dbReference type="InterPro" id="IPR016024">
    <property type="entry name" value="ARM-type_fold"/>
</dbReference>
<sequence>MALLQEDGSPAVVGQTVGYWLDGSDFVFGGQDHEEDDILEVGPHTFPRDWPDVYAESDALRSLLRRRGPCASKRVSVVPLPEEEHLSWADGLEVLPLQSRHNAEAAAARAGKRLTVVEGWAIYDLLDDVTGAAFLAERYWWNAAEDGTWVDYSPRPENMEQILLAEALVPEEAREATVLSAEVQGLAEHLAKLRFPKAQRMGLRSWRVTAPEPGKSPISGTGASATSGTVAKASEEMPAKDAQIAEVFREEEKDSEDFPSGRAPDTPGDQEAPPPPLPPPAEHLPEATTSPPKQEAHEVAKIPPLSAEESRAILKRIRESDFTAMAEATERAEDDESCIRLITTGLSGALVQPLRRGATPALALLALLARRSMEMAPGGVQHKTVAESLMSADGLQPLVDAVTAPDIRKAALAAEALGRICYRHPVVQARAGRAGAIRSLVRLLGRRAEGAAKEASYALWNIQVGQRDHAAIAFREGAAAVLLPILSATLDEEVLINALGALTSLLMAGGAQEAIGANGAVEVLCGYLEDCHSLAVRERAAAALANLLSGHGENCRKAVYRSMAIPRLMHFLEVSPEGEPPSLLGAENAAAALANIIATSGPMAAQTAVDAGILQVLSKLLQSSVRPAQVFGLLANLCWQMPELAVEIYHMTPIQRVVDVLKPHEDQPPRGRMAALALAANLAAQSSAKARLLRAGLLKPMVTAIESSTDPALKEQAAVGLANLLEDSPESVAKVFLEIPDLPRRLAFLLTNKKQPLETNTRRHLARAIALLASREASRVSVAASGAPEALLALTDQGSLAKEASRGLLNLAPVAKDRDKLLKKGILPKLVTLLRSAEARDVAAGALANLTAGSKAAAVEAARLGALSLLASQLKEACESRGEDATFEVLGSAENDAPVWILAAIAHIVDLVDTPGARRDAGAAVPFMCRLTCQGEGTVKAVQGQWPTQDKRRLSRLIICTYLQQTGLRTNFNLGPSYRDVSYRNDFGYSDETMQLMNCTFFVQDLNGPTISCQCCIFAALFRSAADDIHPAQYSQDFRAGGGHTTGVKVWADRKVTNYGLVGVEPPFAPGCSSYMATDFMQAWCSSQRQVQDGFWQQFPVSPAPISSMTPRPAGPGIPGIPALSAGSHGHPEMCHRPCVYMMKSGHCHLGSFCDHCHLPHAGPSLQKLDKKQRIKLKQMRREDVMALLLPHIRHRAAASGLAFQTRELMQLLEEEKEKSRSSDSDEEGSQLLPREIDRFNHVLSRLPFSALAARLVKIFPHSCPDKVIELFERLRFVQSNGGQPVAIASSGGGLRVRL</sequence>
<evidence type="ECO:0000313" key="3">
    <source>
        <dbReference type="EMBL" id="CAE7039493.1"/>
    </source>
</evidence>
<accession>A0A812IJN3</accession>
<dbReference type="SMART" id="SM00185">
    <property type="entry name" value="ARM"/>
    <property type="match status" value="9"/>
</dbReference>
<name>A0A812IJN3_9DINO</name>
<dbReference type="PANTHER" id="PTHR23315:SF111">
    <property type="entry name" value="U-BOX DOMAIN-CONTAINING PROTEIN 14"/>
    <property type="match status" value="1"/>
</dbReference>
<gene>
    <name evidence="3" type="ORF">SNAT2548_LOCUS4697</name>
</gene>
<dbReference type="InterPro" id="IPR011989">
    <property type="entry name" value="ARM-like"/>
</dbReference>
<dbReference type="SUPFAM" id="SSF48371">
    <property type="entry name" value="ARM repeat"/>
    <property type="match status" value="2"/>
</dbReference>
<organism evidence="3 4">
    <name type="scientific">Symbiodinium natans</name>
    <dbReference type="NCBI Taxonomy" id="878477"/>
    <lineage>
        <taxon>Eukaryota</taxon>
        <taxon>Sar</taxon>
        <taxon>Alveolata</taxon>
        <taxon>Dinophyceae</taxon>
        <taxon>Suessiales</taxon>
        <taxon>Symbiodiniaceae</taxon>
        <taxon>Symbiodinium</taxon>
    </lineage>
</organism>
<dbReference type="PROSITE" id="PS50176">
    <property type="entry name" value="ARM_REPEAT"/>
    <property type="match status" value="1"/>
</dbReference>
<dbReference type="PANTHER" id="PTHR23315">
    <property type="entry name" value="U BOX DOMAIN-CONTAINING"/>
    <property type="match status" value="1"/>
</dbReference>
<keyword evidence="4" id="KW-1185">Reference proteome</keyword>
<dbReference type="EMBL" id="CAJNDS010000291">
    <property type="protein sequence ID" value="CAE7039493.1"/>
    <property type="molecule type" value="Genomic_DNA"/>
</dbReference>
<feature type="region of interest" description="Disordered" evidence="2">
    <location>
        <begin position="207"/>
        <end position="307"/>
    </location>
</feature>
<dbReference type="OrthoDB" id="432065at2759"/>
<feature type="compositionally biased region" description="Pro residues" evidence="2">
    <location>
        <begin position="272"/>
        <end position="282"/>
    </location>
</feature>
<protein>
    <submittedName>
        <fullName evidence="3">Uncharacterized protein</fullName>
    </submittedName>
</protein>
<proteinExistence type="predicted"/>
<feature type="compositionally biased region" description="Polar residues" evidence="2">
    <location>
        <begin position="218"/>
        <end position="229"/>
    </location>
</feature>
<reference evidence="3" key="1">
    <citation type="submission" date="2021-02" db="EMBL/GenBank/DDBJ databases">
        <authorList>
            <person name="Dougan E. K."/>
            <person name="Rhodes N."/>
            <person name="Thang M."/>
            <person name="Chan C."/>
        </authorList>
    </citation>
    <scope>NUCLEOTIDE SEQUENCE</scope>
</reference>
<dbReference type="Gene3D" id="1.25.10.10">
    <property type="entry name" value="Leucine-rich Repeat Variant"/>
    <property type="match status" value="3"/>
</dbReference>
<dbReference type="InterPro" id="IPR000225">
    <property type="entry name" value="Armadillo"/>
</dbReference>
<evidence type="ECO:0000313" key="4">
    <source>
        <dbReference type="Proteomes" id="UP000604046"/>
    </source>
</evidence>
<dbReference type="Proteomes" id="UP000604046">
    <property type="component" value="Unassembled WGS sequence"/>
</dbReference>
<evidence type="ECO:0000256" key="2">
    <source>
        <dbReference type="SAM" id="MobiDB-lite"/>
    </source>
</evidence>
<comment type="caution">
    <text evidence="3">The sequence shown here is derived from an EMBL/GenBank/DDBJ whole genome shotgun (WGS) entry which is preliminary data.</text>
</comment>